<feature type="domain" description="Glycosyltransferase subfamily 4-like N-terminal" evidence="3">
    <location>
        <begin position="15"/>
        <end position="181"/>
    </location>
</feature>
<dbReference type="EMBL" id="SOAU01000001">
    <property type="protein sequence ID" value="TDT17837.1"/>
    <property type="molecule type" value="Genomic_DNA"/>
</dbReference>
<accession>A0A4R7I2K0</accession>
<dbReference type="Pfam" id="PF13692">
    <property type="entry name" value="Glyco_trans_1_4"/>
    <property type="match status" value="1"/>
</dbReference>
<keyword evidence="5" id="KW-1185">Reference proteome</keyword>
<evidence type="ECO:0000259" key="3">
    <source>
        <dbReference type="Pfam" id="PF13439"/>
    </source>
</evidence>
<organism evidence="4 5">
    <name type="scientific">Ilumatobacter fluminis</name>
    <dbReference type="NCBI Taxonomy" id="467091"/>
    <lineage>
        <taxon>Bacteria</taxon>
        <taxon>Bacillati</taxon>
        <taxon>Actinomycetota</taxon>
        <taxon>Acidimicrobiia</taxon>
        <taxon>Acidimicrobiales</taxon>
        <taxon>Ilumatobacteraceae</taxon>
        <taxon>Ilumatobacter</taxon>
    </lineage>
</organism>
<dbReference type="Gene3D" id="3.40.50.2000">
    <property type="entry name" value="Glycogen Phosphorylase B"/>
    <property type="match status" value="2"/>
</dbReference>
<evidence type="ECO:0000256" key="1">
    <source>
        <dbReference type="ARBA" id="ARBA00022676"/>
    </source>
</evidence>
<proteinExistence type="predicted"/>
<dbReference type="PANTHER" id="PTHR45947">
    <property type="entry name" value="SULFOQUINOVOSYL TRANSFERASE SQD2"/>
    <property type="match status" value="1"/>
</dbReference>
<dbReference type="InterPro" id="IPR028098">
    <property type="entry name" value="Glyco_trans_4-like_N"/>
</dbReference>
<dbReference type="GO" id="GO:1901137">
    <property type="term" value="P:carbohydrate derivative biosynthetic process"/>
    <property type="evidence" value="ECO:0007669"/>
    <property type="project" value="UniProtKB-ARBA"/>
</dbReference>
<dbReference type="SUPFAM" id="SSF53756">
    <property type="entry name" value="UDP-Glycosyltransferase/glycogen phosphorylase"/>
    <property type="match status" value="1"/>
</dbReference>
<comment type="caution">
    <text evidence="4">The sequence shown here is derived from an EMBL/GenBank/DDBJ whole genome shotgun (WGS) entry which is preliminary data.</text>
</comment>
<protein>
    <submittedName>
        <fullName evidence="4">Alpha-1,6-mannosyltransferase</fullName>
    </submittedName>
</protein>
<sequence>MHICQIANFYTPTSGGLRTAVDQLAGQYAARGHRCSLIVPDAEDSVDEVAGRTIVRIRAPKVPGMGGYRMIVRRKAVRDALDRLAPDVIELSDKATLVGPAADRRADGARVVLISHERLDAIIGRATRMPNAVAPAVRRYDARLLRRVDAVVCASDFAASEFDGLAGPPIGRIALGVDLERFRPVESDDALRPRARLVSAVRLSPEKSPSLLVETARYLVAAGLDFEWDVYGDGPLRAELTAHAEGLPIRFLGHLADRAALAAAMATADVGIAPGRYETFGLAALEFLAAGTPVVVPEHGALAEIVPPDAGRRCPPDAAGFGRGVLELLAIDRVEVRRAARRHAEAHGWEATAERLLALYEPAAA</sequence>
<evidence type="ECO:0000256" key="2">
    <source>
        <dbReference type="ARBA" id="ARBA00022679"/>
    </source>
</evidence>
<keyword evidence="2 4" id="KW-0808">Transferase</keyword>
<evidence type="ECO:0000313" key="4">
    <source>
        <dbReference type="EMBL" id="TDT17837.1"/>
    </source>
</evidence>
<reference evidence="4 5" key="1">
    <citation type="submission" date="2019-03" db="EMBL/GenBank/DDBJ databases">
        <title>Sequencing the genomes of 1000 actinobacteria strains.</title>
        <authorList>
            <person name="Klenk H.-P."/>
        </authorList>
    </citation>
    <scope>NUCLEOTIDE SEQUENCE [LARGE SCALE GENOMIC DNA]</scope>
    <source>
        <strain evidence="4 5">DSM 18936</strain>
    </source>
</reference>
<dbReference type="RefSeq" id="WP_243839259.1">
    <property type="nucleotide sequence ID" value="NZ_SOAU01000001.1"/>
</dbReference>
<dbReference type="InterPro" id="IPR050194">
    <property type="entry name" value="Glycosyltransferase_grp1"/>
</dbReference>
<dbReference type="GO" id="GO:0016757">
    <property type="term" value="F:glycosyltransferase activity"/>
    <property type="evidence" value="ECO:0007669"/>
    <property type="project" value="UniProtKB-KW"/>
</dbReference>
<keyword evidence="1 4" id="KW-0328">Glycosyltransferase</keyword>
<dbReference type="PANTHER" id="PTHR45947:SF3">
    <property type="entry name" value="SULFOQUINOVOSYL TRANSFERASE SQD2"/>
    <property type="match status" value="1"/>
</dbReference>
<dbReference type="AlphaFoldDB" id="A0A4R7I2K0"/>
<name>A0A4R7I2K0_9ACTN</name>
<dbReference type="Pfam" id="PF13439">
    <property type="entry name" value="Glyco_transf_4"/>
    <property type="match status" value="1"/>
</dbReference>
<gene>
    <name evidence="4" type="ORF">BDK89_3450</name>
</gene>
<evidence type="ECO:0000313" key="5">
    <source>
        <dbReference type="Proteomes" id="UP000294558"/>
    </source>
</evidence>
<dbReference type="Proteomes" id="UP000294558">
    <property type="component" value="Unassembled WGS sequence"/>
</dbReference>